<evidence type="ECO:0000256" key="1">
    <source>
        <dbReference type="ARBA" id="ARBA00001971"/>
    </source>
</evidence>
<evidence type="ECO:0000256" key="11">
    <source>
        <dbReference type="PIRSR" id="PIRSR602403-1"/>
    </source>
</evidence>
<keyword evidence="7" id="KW-0256">Endoplasmic reticulum</keyword>
<dbReference type="AlphaFoldDB" id="A0A087T7M8"/>
<dbReference type="GO" id="GO:0005789">
    <property type="term" value="C:endoplasmic reticulum membrane"/>
    <property type="evidence" value="ECO:0007669"/>
    <property type="project" value="UniProtKB-SubCell"/>
</dbReference>
<dbReference type="GO" id="GO:0005506">
    <property type="term" value="F:iron ion binding"/>
    <property type="evidence" value="ECO:0007669"/>
    <property type="project" value="InterPro"/>
</dbReference>
<evidence type="ECO:0000256" key="6">
    <source>
        <dbReference type="ARBA" id="ARBA00022723"/>
    </source>
</evidence>
<dbReference type="InterPro" id="IPR017972">
    <property type="entry name" value="Cyt_P450_CS"/>
</dbReference>
<feature type="binding site" description="axial binding residue" evidence="11">
    <location>
        <position position="43"/>
    </location>
    <ligand>
        <name>heme</name>
        <dbReference type="ChEBI" id="CHEBI:30413"/>
    </ligand>
    <ligandPart>
        <name>Fe</name>
        <dbReference type="ChEBI" id="CHEBI:18248"/>
    </ligandPart>
</feature>
<dbReference type="OrthoDB" id="6504004at2759"/>
<dbReference type="OMA" id="ENFWENP"/>
<dbReference type="GO" id="GO:0004497">
    <property type="term" value="F:monooxygenase activity"/>
    <property type="evidence" value="ECO:0007669"/>
    <property type="project" value="UniProtKB-KW"/>
</dbReference>
<comment type="cofactor">
    <cofactor evidence="1 11">
        <name>heme</name>
        <dbReference type="ChEBI" id="CHEBI:30413"/>
    </cofactor>
</comment>
<evidence type="ECO:0000256" key="4">
    <source>
        <dbReference type="ARBA" id="ARBA00010617"/>
    </source>
</evidence>
<dbReference type="InterPro" id="IPR001128">
    <property type="entry name" value="Cyt_P450"/>
</dbReference>
<dbReference type="EMBL" id="KK113824">
    <property type="protein sequence ID" value="KFM61117.1"/>
    <property type="molecule type" value="Genomic_DNA"/>
</dbReference>
<proteinExistence type="inferred from homology"/>
<dbReference type="InterPro" id="IPR002403">
    <property type="entry name" value="Cyt_P450_E_grp-IV"/>
</dbReference>
<dbReference type="STRING" id="407821.A0A087T7M8"/>
<dbReference type="PRINTS" id="PR00465">
    <property type="entry name" value="EP450IV"/>
</dbReference>
<dbReference type="PROSITE" id="PS00086">
    <property type="entry name" value="CYTOCHROME_P450"/>
    <property type="match status" value="1"/>
</dbReference>
<evidence type="ECO:0000256" key="3">
    <source>
        <dbReference type="ARBA" id="ARBA00004586"/>
    </source>
</evidence>
<evidence type="ECO:0000313" key="13">
    <source>
        <dbReference type="EMBL" id="KFM61117.1"/>
    </source>
</evidence>
<dbReference type="Proteomes" id="UP000054359">
    <property type="component" value="Unassembled WGS sequence"/>
</dbReference>
<comment type="similarity">
    <text evidence="4 12">Belongs to the cytochrome P450 family.</text>
</comment>
<keyword evidence="6 11" id="KW-0479">Metal-binding</keyword>
<protein>
    <submittedName>
        <fullName evidence="13">Cytochrome P450 4V2</fullName>
    </submittedName>
</protein>
<evidence type="ECO:0000256" key="2">
    <source>
        <dbReference type="ARBA" id="ARBA00003690"/>
    </source>
</evidence>
<evidence type="ECO:0000256" key="8">
    <source>
        <dbReference type="ARBA" id="ARBA00023004"/>
    </source>
</evidence>
<reference evidence="13 14" key="1">
    <citation type="submission" date="2013-11" db="EMBL/GenBank/DDBJ databases">
        <title>Genome sequencing of Stegodyphus mimosarum.</title>
        <authorList>
            <person name="Bechsgaard J."/>
        </authorList>
    </citation>
    <scope>NUCLEOTIDE SEQUENCE [LARGE SCALE GENOMIC DNA]</scope>
</reference>
<dbReference type="Pfam" id="PF00067">
    <property type="entry name" value="p450"/>
    <property type="match status" value="1"/>
</dbReference>
<organism evidence="13 14">
    <name type="scientific">Stegodyphus mimosarum</name>
    <name type="common">African social velvet spider</name>
    <dbReference type="NCBI Taxonomy" id="407821"/>
    <lineage>
        <taxon>Eukaryota</taxon>
        <taxon>Metazoa</taxon>
        <taxon>Ecdysozoa</taxon>
        <taxon>Arthropoda</taxon>
        <taxon>Chelicerata</taxon>
        <taxon>Arachnida</taxon>
        <taxon>Araneae</taxon>
        <taxon>Araneomorphae</taxon>
        <taxon>Entelegynae</taxon>
        <taxon>Eresoidea</taxon>
        <taxon>Eresidae</taxon>
        <taxon>Stegodyphus</taxon>
    </lineage>
</organism>
<evidence type="ECO:0000256" key="12">
    <source>
        <dbReference type="RuleBase" id="RU000461"/>
    </source>
</evidence>
<evidence type="ECO:0000256" key="9">
    <source>
        <dbReference type="ARBA" id="ARBA00023033"/>
    </source>
</evidence>
<keyword evidence="12" id="KW-0560">Oxidoreductase</keyword>
<dbReference type="SUPFAM" id="SSF48264">
    <property type="entry name" value="Cytochrome P450"/>
    <property type="match status" value="1"/>
</dbReference>
<gene>
    <name evidence="13" type="ORF">X975_07820</name>
</gene>
<keyword evidence="8 11" id="KW-0408">Iron</keyword>
<evidence type="ECO:0000256" key="7">
    <source>
        <dbReference type="ARBA" id="ARBA00022824"/>
    </source>
</evidence>
<dbReference type="InterPro" id="IPR036396">
    <property type="entry name" value="Cyt_P450_sf"/>
</dbReference>
<dbReference type="GO" id="GO:0016705">
    <property type="term" value="F:oxidoreductase activity, acting on paired donors, with incorporation or reduction of molecular oxygen"/>
    <property type="evidence" value="ECO:0007669"/>
    <property type="project" value="InterPro"/>
</dbReference>
<keyword evidence="5 11" id="KW-0349">Heme</keyword>
<comment type="subcellular location">
    <subcellularLocation>
        <location evidence="3">Endoplasmic reticulum membrane</location>
    </subcellularLocation>
</comment>
<evidence type="ECO:0000256" key="10">
    <source>
        <dbReference type="ARBA" id="ARBA00023136"/>
    </source>
</evidence>
<name>A0A087T7M8_STEMI</name>
<sequence length="97" mass="11384">MLHRDPEVFPNPEKFDPERFSPENIAKYDAFSYIPFSAGCRSCIGQRYAMVEMKIILSHVVRNFKVTSLDPRDKMNIYMKVTLKSVNPMRLRLSLRT</sequence>
<dbReference type="PANTHER" id="PTHR24291:SF189">
    <property type="entry name" value="CYTOCHROME P450 4C3-RELATED"/>
    <property type="match status" value="1"/>
</dbReference>
<evidence type="ECO:0000256" key="5">
    <source>
        <dbReference type="ARBA" id="ARBA00022617"/>
    </source>
</evidence>
<keyword evidence="10" id="KW-0472">Membrane</keyword>
<dbReference type="GO" id="GO:0020037">
    <property type="term" value="F:heme binding"/>
    <property type="evidence" value="ECO:0007669"/>
    <property type="project" value="InterPro"/>
</dbReference>
<accession>A0A087T7M8</accession>
<dbReference type="Gene3D" id="1.10.630.10">
    <property type="entry name" value="Cytochrome P450"/>
    <property type="match status" value="1"/>
</dbReference>
<comment type="function">
    <text evidence="2">May be involved in the metabolism of insect hormones and in the breakdown of synthetic insecticides.</text>
</comment>
<dbReference type="InterPro" id="IPR050196">
    <property type="entry name" value="Cytochrome_P450_Monoox"/>
</dbReference>
<keyword evidence="9 12" id="KW-0503">Monooxygenase</keyword>
<feature type="non-terminal residue" evidence="13">
    <location>
        <position position="97"/>
    </location>
</feature>
<dbReference type="PANTHER" id="PTHR24291">
    <property type="entry name" value="CYTOCHROME P450 FAMILY 4"/>
    <property type="match status" value="1"/>
</dbReference>
<keyword evidence="14" id="KW-1185">Reference proteome</keyword>
<evidence type="ECO:0000313" key="14">
    <source>
        <dbReference type="Proteomes" id="UP000054359"/>
    </source>
</evidence>